<evidence type="ECO:0000256" key="6">
    <source>
        <dbReference type="ARBA" id="ARBA00022989"/>
    </source>
</evidence>
<evidence type="ECO:0000256" key="5">
    <source>
        <dbReference type="ARBA" id="ARBA00022692"/>
    </source>
</evidence>
<evidence type="ECO:0000256" key="2">
    <source>
        <dbReference type="ARBA" id="ARBA00010065"/>
    </source>
</evidence>
<evidence type="ECO:0000256" key="3">
    <source>
        <dbReference type="ARBA" id="ARBA00022475"/>
    </source>
</evidence>
<comment type="function">
    <text evidence="9">Catalyzes the phospholipid dependent N-acylation of the N-terminal cysteine of apolipoprotein, the last step in lipoprotein maturation.</text>
</comment>
<keyword evidence="12" id="KW-1185">Reference proteome</keyword>
<evidence type="ECO:0000313" key="11">
    <source>
        <dbReference type="EMBL" id="APZ96241.1"/>
    </source>
</evidence>
<evidence type="ECO:0000259" key="10">
    <source>
        <dbReference type="PROSITE" id="PS50263"/>
    </source>
</evidence>
<reference evidence="11 12" key="1">
    <citation type="journal article" date="2016" name="Front. Microbiol.">
        <title>Fuerstia marisgermanicae gen. nov., sp. nov., an Unusual Member of the Phylum Planctomycetes from the German Wadden Sea.</title>
        <authorList>
            <person name="Kohn T."/>
            <person name="Heuer A."/>
            <person name="Jogler M."/>
            <person name="Vollmers J."/>
            <person name="Boedeker C."/>
            <person name="Bunk B."/>
            <person name="Rast P."/>
            <person name="Borchert D."/>
            <person name="Glockner I."/>
            <person name="Freese H.M."/>
            <person name="Klenk H.P."/>
            <person name="Overmann J."/>
            <person name="Kaster A.K."/>
            <person name="Rohde M."/>
            <person name="Wiegand S."/>
            <person name="Jogler C."/>
        </authorList>
    </citation>
    <scope>NUCLEOTIDE SEQUENCE [LARGE SCALE GENOMIC DNA]</scope>
    <source>
        <strain evidence="11 12">NH11</strain>
    </source>
</reference>
<dbReference type="EMBL" id="CP017641">
    <property type="protein sequence ID" value="APZ96241.1"/>
    <property type="molecule type" value="Genomic_DNA"/>
</dbReference>
<comment type="subcellular location">
    <subcellularLocation>
        <location evidence="1 9">Cell membrane</location>
        <topology evidence="1 9">Multi-pass membrane protein</topology>
    </subcellularLocation>
</comment>
<keyword evidence="11" id="KW-0449">Lipoprotein</keyword>
<dbReference type="GO" id="GO:0042158">
    <property type="term" value="P:lipoprotein biosynthetic process"/>
    <property type="evidence" value="ECO:0007669"/>
    <property type="project" value="UniProtKB-UniRule"/>
</dbReference>
<dbReference type="InterPro" id="IPR004563">
    <property type="entry name" value="Apolipo_AcylTrfase"/>
</dbReference>
<keyword evidence="7 9" id="KW-0472">Membrane</keyword>
<keyword evidence="5 9" id="KW-0812">Transmembrane</keyword>
<dbReference type="KEGG" id="fmr:Fuma_05909"/>
<proteinExistence type="inferred from homology"/>
<feature type="transmembrane region" description="Helical" evidence="9">
    <location>
        <begin position="80"/>
        <end position="104"/>
    </location>
</feature>
<evidence type="ECO:0000256" key="4">
    <source>
        <dbReference type="ARBA" id="ARBA00022679"/>
    </source>
</evidence>
<dbReference type="Pfam" id="PF00795">
    <property type="entry name" value="CN_hydrolase"/>
    <property type="match status" value="1"/>
</dbReference>
<dbReference type="OrthoDB" id="9804277at2"/>
<dbReference type="GO" id="GO:0016410">
    <property type="term" value="F:N-acyltransferase activity"/>
    <property type="evidence" value="ECO:0007669"/>
    <property type="project" value="UniProtKB-UniRule"/>
</dbReference>
<dbReference type="PROSITE" id="PS50263">
    <property type="entry name" value="CN_HYDROLASE"/>
    <property type="match status" value="1"/>
</dbReference>
<keyword evidence="3 9" id="KW-1003">Cell membrane</keyword>
<evidence type="ECO:0000256" key="8">
    <source>
        <dbReference type="ARBA" id="ARBA00023315"/>
    </source>
</evidence>
<feature type="transmembrane region" description="Helical" evidence="9">
    <location>
        <begin position="26"/>
        <end position="42"/>
    </location>
</feature>
<gene>
    <name evidence="11" type="primary">lnt_2</name>
    <name evidence="9" type="synonym">lnt</name>
    <name evidence="11" type="ORF">Fuma_05909</name>
</gene>
<feature type="domain" description="CN hydrolase" evidence="10">
    <location>
        <begin position="230"/>
        <end position="479"/>
    </location>
</feature>
<dbReference type="GO" id="GO:0005886">
    <property type="term" value="C:plasma membrane"/>
    <property type="evidence" value="ECO:0007669"/>
    <property type="project" value="UniProtKB-SubCell"/>
</dbReference>
<accession>A0A1P8WQA1</accession>
<dbReference type="AlphaFoldDB" id="A0A1P8WQA1"/>
<evidence type="ECO:0000313" key="12">
    <source>
        <dbReference type="Proteomes" id="UP000187735"/>
    </source>
</evidence>
<dbReference type="STRING" id="1891926.Fuma_05909"/>
<comment type="pathway">
    <text evidence="9">Protein modification; lipoprotein biosynthesis (N-acyl transfer).</text>
</comment>
<dbReference type="SUPFAM" id="SSF56317">
    <property type="entry name" value="Carbon-nitrogen hydrolase"/>
    <property type="match status" value="1"/>
</dbReference>
<keyword evidence="6 9" id="KW-1133">Transmembrane helix</keyword>
<dbReference type="InterPro" id="IPR045378">
    <property type="entry name" value="LNT_N"/>
</dbReference>
<name>A0A1P8WQA1_9PLAN</name>
<dbReference type="Proteomes" id="UP000187735">
    <property type="component" value="Chromosome"/>
</dbReference>
<comment type="catalytic activity">
    <reaction evidence="9">
        <text>N-terminal S-1,2-diacyl-sn-glyceryl-L-cysteinyl-[lipoprotein] + a glycerophospholipid = N-acyl-S-1,2-diacyl-sn-glyceryl-L-cysteinyl-[lipoprotein] + a 2-acyl-sn-glycero-3-phospholipid + H(+)</text>
        <dbReference type="Rhea" id="RHEA:48228"/>
        <dbReference type="Rhea" id="RHEA-COMP:14681"/>
        <dbReference type="Rhea" id="RHEA-COMP:14684"/>
        <dbReference type="ChEBI" id="CHEBI:15378"/>
        <dbReference type="ChEBI" id="CHEBI:136912"/>
        <dbReference type="ChEBI" id="CHEBI:140656"/>
        <dbReference type="ChEBI" id="CHEBI:140657"/>
        <dbReference type="ChEBI" id="CHEBI:140660"/>
        <dbReference type="EC" id="2.3.1.269"/>
    </reaction>
</comment>
<feature type="transmembrane region" description="Helical" evidence="9">
    <location>
        <begin position="49"/>
        <end position="68"/>
    </location>
</feature>
<evidence type="ECO:0000256" key="7">
    <source>
        <dbReference type="ARBA" id="ARBA00023136"/>
    </source>
</evidence>
<dbReference type="InterPro" id="IPR036526">
    <property type="entry name" value="C-N_Hydrolase_sf"/>
</dbReference>
<dbReference type="Gene3D" id="3.60.110.10">
    <property type="entry name" value="Carbon-nitrogen hydrolase"/>
    <property type="match status" value="1"/>
</dbReference>
<keyword evidence="8 9" id="KW-0012">Acyltransferase</keyword>
<evidence type="ECO:0000256" key="1">
    <source>
        <dbReference type="ARBA" id="ARBA00004651"/>
    </source>
</evidence>
<dbReference type="CDD" id="cd07571">
    <property type="entry name" value="ALP_N-acyl_transferase"/>
    <property type="match status" value="1"/>
</dbReference>
<evidence type="ECO:0000256" key="9">
    <source>
        <dbReference type="HAMAP-Rule" id="MF_01148"/>
    </source>
</evidence>
<dbReference type="PANTHER" id="PTHR38686:SF1">
    <property type="entry name" value="APOLIPOPROTEIN N-ACYLTRANSFERASE"/>
    <property type="match status" value="1"/>
</dbReference>
<organism evidence="11 12">
    <name type="scientific">Fuerstiella marisgermanici</name>
    <dbReference type="NCBI Taxonomy" id="1891926"/>
    <lineage>
        <taxon>Bacteria</taxon>
        <taxon>Pseudomonadati</taxon>
        <taxon>Planctomycetota</taxon>
        <taxon>Planctomycetia</taxon>
        <taxon>Planctomycetales</taxon>
        <taxon>Planctomycetaceae</taxon>
        <taxon>Fuerstiella</taxon>
    </lineage>
</organism>
<feature type="transmembrane region" description="Helical" evidence="9">
    <location>
        <begin position="154"/>
        <end position="173"/>
    </location>
</feature>
<keyword evidence="4 9" id="KW-0808">Transferase</keyword>
<dbReference type="HAMAP" id="MF_01148">
    <property type="entry name" value="Lnt"/>
    <property type="match status" value="1"/>
</dbReference>
<dbReference type="InterPro" id="IPR003010">
    <property type="entry name" value="C-N_Hydrolase"/>
</dbReference>
<dbReference type="UniPathway" id="UPA00666"/>
<dbReference type="PANTHER" id="PTHR38686">
    <property type="entry name" value="APOLIPOPROTEIN N-ACYLTRANSFERASE"/>
    <property type="match status" value="1"/>
</dbReference>
<protein>
    <recommendedName>
        <fullName evidence="9">Apolipoprotein N-acyltransferase</fullName>
        <shortName evidence="9">ALP N-acyltransferase</shortName>
        <ecNumber evidence="9">2.3.1.269</ecNumber>
    </recommendedName>
</protein>
<comment type="similarity">
    <text evidence="2 9">Belongs to the CN hydrolase family. Apolipoprotein N-acyltransferase subfamily.</text>
</comment>
<dbReference type="NCBIfam" id="TIGR00546">
    <property type="entry name" value="lnt"/>
    <property type="match status" value="1"/>
</dbReference>
<dbReference type="EC" id="2.3.1.269" evidence="9"/>
<dbReference type="Pfam" id="PF20154">
    <property type="entry name" value="LNT_N"/>
    <property type="match status" value="1"/>
</dbReference>
<feature type="transmembrane region" description="Helical" evidence="9">
    <location>
        <begin position="194"/>
        <end position="213"/>
    </location>
</feature>
<sequence>MQKFRQLLLPTTSGVLMAWPWLDERAFAAAWAGLVLMMAVAVDQPPHIAFRRCLLAGMTGLGIAFHWFPQVASSNLRISYFGGLTTATLGITWDAFRFGVFGWVAAKINSRVGTRIFVWPVVWVALEWGWPHIFPWRLGTSQLGWLPVCQIAEFTGVYGVSFLMIWVAAVVTVRLPQFPQAVPLPAERSNRRLSLTRSEVICGLIFTTVIAWGDWRIGNVEAMAAGSSTLKVALIQPGSPDINHLRRASKAVSDSVDLVVWPESCADDFSLALSSFRSLEEVREHSVYADDSRPCHGLGNALLCGGGSFPEGAMNDGPFFNTAFLVDANEEIVDRYHKRFLMPWGEYVVGQQWIPGVRSLLGDSNNQPGSSAAPLSCPGGPELGVLICYEDLLAEPVRQTTAEGAEVLLNLNNLSIFGKTPALYQHQQIARFRAIEHRRVLLRCGVVGSTAVICPTGRVTQQAPFHTTQTVISAAPLFTGLTFYVRWGDVFAYTCIVMTAVMCVNRSWRGGEE</sequence>
<feature type="transmembrane region" description="Helical" evidence="9">
    <location>
        <begin position="116"/>
        <end position="134"/>
    </location>
</feature>
<dbReference type="RefSeq" id="WP_077027291.1">
    <property type="nucleotide sequence ID" value="NZ_CP017641.1"/>
</dbReference>